<dbReference type="InterPro" id="IPR025795">
    <property type="entry name" value="tRNA_(uracil-5-)_MeTrfase"/>
</dbReference>
<evidence type="ECO:0000256" key="4">
    <source>
        <dbReference type="PROSITE-ProRule" id="PRU01024"/>
    </source>
</evidence>
<evidence type="ECO:0000256" key="1">
    <source>
        <dbReference type="ARBA" id="ARBA00022603"/>
    </source>
</evidence>
<dbReference type="Pfam" id="PF05958">
    <property type="entry name" value="tRNA_U5-meth_tr"/>
    <property type="match status" value="1"/>
</dbReference>
<dbReference type="PhylomeDB" id="A0A060TCV7"/>
<dbReference type="GO" id="GO:0032259">
    <property type="term" value="P:methylation"/>
    <property type="evidence" value="ECO:0007669"/>
    <property type="project" value="UniProtKB-KW"/>
</dbReference>
<organism evidence="8">
    <name type="scientific">Blastobotrys adeninivorans</name>
    <name type="common">Yeast</name>
    <name type="synonym">Arxula adeninivorans</name>
    <dbReference type="NCBI Taxonomy" id="409370"/>
    <lineage>
        <taxon>Eukaryota</taxon>
        <taxon>Fungi</taxon>
        <taxon>Dikarya</taxon>
        <taxon>Ascomycota</taxon>
        <taxon>Saccharomycotina</taxon>
        <taxon>Dipodascomycetes</taxon>
        <taxon>Dipodascales</taxon>
        <taxon>Trichomonascaceae</taxon>
        <taxon>Blastobotrys</taxon>
    </lineage>
</organism>
<dbReference type="SUPFAM" id="SSF50249">
    <property type="entry name" value="Nucleic acid-binding proteins"/>
    <property type="match status" value="1"/>
</dbReference>
<keyword evidence="1 4" id="KW-0489">Methyltransferase</keyword>
<dbReference type="SUPFAM" id="SSF53335">
    <property type="entry name" value="S-adenosyl-L-methionine-dependent methyltransferases"/>
    <property type="match status" value="1"/>
</dbReference>
<dbReference type="GO" id="GO:0030697">
    <property type="term" value="F:tRNA (uracil(54)-C5)-methyltransferase activity, S-adenosyl methionine-dependent"/>
    <property type="evidence" value="ECO:0007669"/>
    <property type="project" value="InterPro"/>
</dbReference>
<feature type="compositionally biased region" description="Basic residues" evidence="6">
    <location>
        <begin position="45"/>
        <end position="54"/>
    </location>
</feature>
<evidence type="ECO:0000256" key="3">
    <source>
        <dbReference type="ARBA" id="ARBA00022691"/>
    </source>
</evidence>
<dbReference type="PROSITE" id="PS51622">
    <property type="entry name" value="SAM_MT_RNA_M5U_2"/>
    <property type="match status" value="1"/>
</dbReference>
<feature type="active site" description="Nucleophile" evidence="4">
    <location>
        <position position="474"/>
    </location>
</feature>
<evidence type="ECO:0000256" key="6">
    <source>
        <dbReference type="SAM" id="MobiDB-lite"/>
    </source>
</evidence>
<keyword evidence="3 4" id="KW-0949">S-adenosyl-L-methionine</keyword>
<keyword evidence="2 4" id="KW-0808">Transferase</keyword>
<name>A0A060TCV7_BLAAD</name>
<evidence type="ECO:0000256" key="5">
    <source>
        <dbReference type="PROSITE-ProRule" id="PRU10015"/>
    </source>
</evidence>
<dbReference type="Gene3D" id="2.40.50.140">
    <property type="entry name" value="Nucleic acid-binding proteins"/>
    <property type="match status" value="1"/>
</dbReference>
<feature type="active site" evidence="5">
    <location>
        <position position="474"/>
    </location>
</feature>
<dbReference type="InterPro" id="IPR030390">
    <property type="entry name" value="MeTrfase_TrmA_AS"/>
</dbReference>
<dbReference type="InterPro" id="IPR002792">
    <property type="entry name" value="TRAM_dom"/>
</dbReference>
<comment type="similarity">
    <text evidence="4">Belongs to the class I-like SAM-binding methyltransferase superfamily. RNA M5U methyltransferase family.</text>
</comment>
<dbReference type="InterPro" id="IPR029063">
    <property type="entry name" value="SAM-dependent_MTases_sf"/>
</dbReference>
<dbReference type="Gene3D" id="3.40.50.150">
    <property type="entry name" value="Vaccinia Virus protein VP39"/>
    <property type="match status" value="2"/>
</dbReference>
<sequence length="519" mass="57973">MLLRAGRFGSFGLPLFRIIRPFTVMSSVMSEPVPAKREISPPPRPPKKKVKVKKYKEPPVDPVSSEGVLINDIKSLLQSKGISEQNVINDMQEFFSRPKGEPHPEHGPVTVKIEGQSSVGDGIGLYEVSPDRYRVITVPFALAGETVEAKVFKTFKYYFQADLIKVVTPSPVRNNDLIKCKYFGQCSGCQYQMIPYENQLEMKRQVIVNAFKHYATGIDRSRLPEVLPTMASPLTHGYRTKLTPHFDVPRQGLQAPPPIGFGIKGQKKVLDIEECPIGTSIVNKGMTEQRKHVHDNYASYKRGATLLLRENALTPEERVCTTSTKEIITEYIDQFKFQYPAGSFFQNNNSILPLVTAYVRDNIVLPSTGKLPKYLVDTYCGSGLFAVTCSTASESVIGVEISKDSVAYAQKNADMNGVKNASFIVGEAEKIFEKVNTNPEDTSIIIDPPRKGCDKAFLDQLLDFSPAKVVYVSCNVHSQARDIEYILSDPRNKYKVESIRGFDFFPQTHHVESVAVLST</sequence>
<dbReference type="PANTHER" id="PTHR11061">
    <property type="entry name" value="RNA M5U METHYLTRANSFERASE"/>
    <property type="match status" value="1"/>
</dbReference>
<feature type="domain" description="TRAM" evidence="7">
    <location>
        <begin position="96"/>
        <end position="165"/>
    </location>
</feature>
<dbReference type="PROSITE" id="PS50926">
    <property type="entry name" value="TRAM"/>
    <property type="match status" value="1"/>
</dbReference>
<dbReference type="Pfam" id="PF01938">
    <property type="entry name" value="TRAM"/>
    <property type="match status" value="1"/>
</dbReference>
<dbReference type="InterPro" id="IPR012340">
    <property type="entry name" value="NA-bd_OB-fold"/>
</dbReference>
<evidence type="ECO:0000313" key="8">
    <source>
        <dbReference type="EMBL" id="CDP38629.1"/>
    </source>
</evidence>
<proteinExistence type="inferred from homology"/>
<dbReference type="EMBL" id="HG937694">
    <property type="protein sequence ID" value="CDP38629.1"/>
    <property type="molecule type" value="Genomic_DNA"/>
</dbReference>
<feature type="binding site" evidence="4">
    <location>
        <position position="346"/>
    </location>
    <ligand>
        <name>S-adenosyl-L-methionine</name>
        <dbReference type="ChEBI" id="CHEBI:59789"/>
    </ligand>
</feature>
<dbReference type="GO" id="GO:0009451">
    <property type="term" value="P:RNA modification"/>
    <property type="evidence" value="ECO:0007669"/>
    <property type="project" value="UniProtKB-ARBA"/>
</dbReference>
<dbReference type="PROSITE" id="PS51687">
    <property type="entry name" value="SAM_MT_RNA_M5U"/>
    <property type="match status" value="1"/>
</dbReference>
<dbReference type="CDD" id="cd02440">
    <property type="entry name" value="AdoMet_MTases"/>
    <property type="match status" value="1"/>
</dbReference>
<accession>A0A060TCV7</accession>
<dbReference type="PROSITE" id="PS01231">
    <property type="entry name" value="TRMA_2"/>
    <property type="match status" value="1"/>
</dbReference>
<evidence type="ECO:0000259" key="7">
    <source>
        <dbReference type="PROSITE" id="PS50926"/>
    </source>
</evidence>
<feature type="binding site" evidence="4">
    <location>
        <position position="379"/>
    </location>
    <ligand>
        <name>S-adenosyl-L-methionine</name>
        <dbReference type="ChEBI" id="CHEBI:59789"/>
    </ligand>
</feature>
<dbReference type="InterPro" id="IPR010280">
    <property type="entry name" value="U5_MeTrfase_fam"/>
</dbReference>
<feature type="region of interest" description="Disordered" evidence="6">
    <location>
        <begin position="31"/>
        <end position="58"/>
    </location>
</feature>
<dbReference type="PANTHER" id="PTHR11061:SF30">
    <property type="entry name" value="TRNA (URACIL(54)-C(5))-METHYLTRANSFERASE"/>
    <property type="match status" value="1"/>
</dbReference>
<evidence type="ECO:0000256" key="2">
    <source>
        <dbReference type="ARBA" id="ARBA00022679"/>
    </source>
</evidence>
<reference evidence="8" key="2">
    <citation type="submission" date="2014-06" db="EMBL/GenBank/DDBJ databases">
        <title>The complete genome of Blastobotrys (Arxula) adeninivorans LS3 - a yeast of biotechnological interest.</title>
        <authorList>
            <person name="Kunze G."/>
            <person name="Gaillardin C."/>
            <person name="Czernicka M."/>
            <person name="Durrens P."/>
            <person name="Martin T."/>
            <person name="Boer E."/>
            <person name="Gabaldon T."/>
            <person name="Cruz J."/>
            <person name="Talla E."/>
            <person name="Marck C."/>
            <person name="Goffeau A."/>
            <person name="Barbe V."/>
            <person name="Baret P."/>
            <person name="Baronian K."/>
            <person name="Beier S."/>
            <person name="Bleykasten C."/>
            <person name="Bode R."/>
            <person name="Casaregola S."/>
            <person name="Despons L."/>
            <person name="Fairhead C."/>
            <person name="Giersberg M."/>
            <person name="Gierski P."/>
            <person name="Hahnel U."/>
            <person name="Hartmann A."/>
            <person name="Jankowska D."/>
            <person name="Jubin C."/>
            <person name="Jung P."/>
            <person name="Lafontaine I."/>
            <person name="Leh-Louis V."/>
            <person name="Lemaire M."/>
            <person name="Marcet-Houben M."/>
            <person name="Mascher M."/>
            <person name="Morel G."/>
            <person name="Richard G.-F."/>
            <person name="Riechen J."/>
            <person name="Sacerdot C."/>
            <person name="Sarkar A."/>
            <person name="Savel G."/>
            <person name="Schacherer J."/>
            <person name="Sherman D."/>
            <person name="Straub M.-L."/>
            <person name="Stein N."/>
            <person name="Thierry A."/>
            <person name="Trautwein-Schult A."/>
            <person name="Westhof E."/>
            <person name="Worch S."/>
            <person name="Dujon B."/>
            <person name="Souciet J.-L."/>
            <person name="Wincker P."/>
            <person name="Scholz U."/>
            <person name="Neuveglise N."/>
        </authorList>
    </citation>
    <scope>NUCLEOTIDE SEQUENCE</scope>
    <source>
        <strain evidence="8">LS3</strain>
    </source>
</reference>
<feature type="binding site" evidence="4">
    <location>
        <position position="400"/>
    </location>
    <ligand>
        <name>S-adenosyl-L-methionine</name>
        <dbReference type="ChEBI" id="CHEBI:59789"/>
    </ligand>
</feature>
<reference evidence="8" key="1">
    <citation type="submission" date="2014-02" db="EMBL/GenBank/DDBJ databases">
        <authorList>
            <person name="Genoscope - CEA"/>
        </authorList>
    </citation>
    <scope>NUCLEOTIDE SEQUENCE</scope>
    <source>
        <strain evidence="8">LS3</strain>
    </source>
</reference>
<gene>
    <name evidence="8" type="ORF">GNLVRS02_ARAD1D38940g</name>
</gene>
<dbReference type="PROSITE" id="PS01230">
    <property type="entry name" value="TRMA_1"/>
    <property type="match status" value="1"/>
</dbReference>
<dbReference type="InterPro" id="IPR030391">
    <property type="entry name" value="MeTrfase_TrmA_CS"/>
</dbReference>
<dbReference type="FunFam" id="2.40.50.140:FF:000201">
    <property type="entry name" value="TRM2p tRNA methyltransferase"/>
    <property type="match status" value="1"/>
</dbReference>
<dbReference type="AlphaFoldDB" id="A0A060TCV7"/>
<protein>
    <submittedName>
        <fullName evidence="8">ARAD1D38940p</fullName>
    </submittedName>
</protein>
<dbReference type="GO" id="GO:0008033">
    <property type="term" value="P:tRNA processing"/>
    <property type="evidence" value="ECO:0007669"/>
    <property type="project" value="InterPro"/>
</dbReference>
<feature type="binding site" evidence="4">
    <location>
        <position position="447"/>
    </location>
    <ligand>
        <name>S-adenosyl-L-methionine</name>
        <dbReference type="ChEBI" id="CHEBI:59789"/>
    </ligand>
</feature>